<dbReference type="SUPFAM" id="SSF56112">
    <property type="entry name" value="Protein kinase-like (PK-like)"/>
    <property type="match status" value="1"/>
</dbReference>
<feature type="binding site" evidence="8">
    <location>
        <position position="194"/>
    </location>
    <ligand>
        <name>Mg(2+)</name>
        <dbReference type="ChEBI" id="CHEBI:18420"/>
    </ligand>
</feature>
<keyword evidence="2 10" id="KW-0808">Transferase</keyword>
<dbReference type="Gene3D" id="3.90.1200.10">
    <property type="match status" value="1"/>
</dbReference>
<dbReference type="EMBL" id="JAAKZY010000081">
    <property type="protein sequence ID" value="NGO10704.1"/>
    <property type="molecule type" value="Genomic_DNA"/>
</dbReference>
<dbReference type="Gene3D" id="3.30.200.20">
    <property type="entry name" value="Phosphorylase Kinase, domain 1"/>
    <property type="match status" value="1"/>
</dbReference>
<dbReference type="GO" id="GO:0005524">
    <property type="term" value="F:ATP binding"/>
    <property type="evidence" value="ECO:0007669"/>
    <property type="project" value="UniProtKB-KW"/>
</dbReference>
<feature type="binding site" evidence="8">
    <location>
        <position position="180"/>
    </location>
    <ligand>
        <name>Mg(2+)</name>
        <dbReference type="ChEBI" id="CHEBI:18420"/>
    </ligand>
</feature>
<evidence type="ECO:0000256" key="6">
    <source>
        <dbReference type="ARBA" id="ARBA00023251"/>
    </source>
</evidence>
<evidence type="ECO:0000256" key="8">
    <source>
        <dbReference type="PIRSR" id="PIRSR000706-2"/>
    </source>
</evidence>
<dbReference type="GO" id="GO:0016301">
    <property type="term" value="F:kinase activity"/>
    <property type="evidence" value="ECO:0007669"/>
    <property type="project" value="UniProtKB-KW"/>
</dbReference>
<dbReference type="InterPro" id="IPR024165">
    <property type="entry name" value="Kan/Strep_kinase"/>
</dbReference>
<proteinExistence type="inferred from homology"/>
<dbReference type="Proteomes" id="UP000472335">
    <property type="component" value="Unassembled WGS sequence"/>
</dbReference>
<dbReference type="AlphaFoldDB" id="A0A6G4VA64"/>
<evidence type="ECO:0000256" key="3">
    <source>
        <dbReference type="ARBA" id="ARBA00022741"/>
    </source>
</evidence>
<reference evidence="10 11" key="1">
    <citation type="submission" date="2020-02" db="EMBL/GenBank/DDBJ databases">
        <title>Whole-genome analyses of novel actinobacteria.</title>
        <authorList>
            <person name="Sahin N."/>
            <person name="Gencbay T."/>
        </authorList>
    </citation>
    <scope>NUCLEOTIDE SEQUENCE [LARGE SCALE GENOMIC DNA]</scope>
    <source>
        <strain evidence="10 11">HC44</strain>
    </source>
</reference>
<dbReference type="GO" id="GO:0046872">
    <property type="term" value="F:metal ion binding"/>
    <property type="evidence" value="ECO:0007669"/>
    <property type="project" value="UniProtKB-KW"/>
</dbReference>
<dbReference type="GO" id="GO:0046677">
    <property type="term" value="P:response to antibiotic"/>
    <property type="evidence" value="ECO:0007669"/>
    <property type="project" value="UniProtKB-KW"/>
</dbReference>
<accession>A0A6G4VA64</accession>
<evidence type="ECO:0000256" key="4">
    <source>
        <dbReference type="ARBA" id="ARBA00022777"/>
    </source>
</evidence>
<gene>
    <name evidence="10" type="ORF">G5C60_24680</name>
</gene>
<dbReference type="InterPro" id="IPR002575">
    <property type="entry name" value="Aminoglycoside_PTrfase"/>
</dbReference>
<dbReference type="GO" id="GO:0016773">
    <property type="term" value="F:phosphotransferase activity, alcohol group as acceptor"/>
    <property type="evidence" value="ECO:0007669"/>
    <property type="project" value="InterPro"/>
</dbReference>
<sequence>MPMPAGPPSSAVRVPAPIAELAGDRPLLPVWLNQLGGLTFRIGGDGREPLFAKWAPAGSGLDLAAEAERLRWAGHFTPVPRVRDHGGDEDGTWLVTHGLPGESAVSPRWKADAATAVRALGAGLRALHEALPVADCPFSWSVDHRLERARRAGMEIPADLPDPPPVDRLVVCHGDPCAPNTLLYEDGSWSGHVDMGALGLADRWADLAVATWSTEWNYGPGWDDTLLEGYGIEPDPHRTDFYRRIWSVT</sequence>
<dbReference type="Pfam" id="PF01636">
    <property type="entry name" value="APH"/>
    <property type="match status" value="1"/>
</dbReference>
<dbReference type="InterPro" id="IPR011009">
    <property type="entry name" value="Kinase-like_dom_sf"/>
</dbReference>
<keyword evidence="8" id="KW-0479">Metal-binding</keyword>
<evidence type="ECO:0000259" key="9">
    <source>
        <dbReference type="Pfam" id="PF01636"/>
    </source>
</evidence>
<keyword evidence="3" id="KW-0547">Nucleotide-binding</keyword>
<keyword evidence="11" id="KW-1185">Reference proteome</keyword>
<evidence type="ECO:0000256" key="5">
    <source>
        <dbReference type="ARBA" id="ARBA00022840"/>
    </source>
</evidence>
<dbReference type="CDD" id="cd05150">
    <property type="entry name" value="APH"/>
    <property type="match status" value="1"/>
</dbReference>
<keyword evidence="8" id="KW-0460">Magnesium</keyword>
<name>A0A6G4VA64_9ACTN</name>
<evidence type="ECO:0000256" key="1">
    <source>
        <dbReference type="ARBA" id="ARBA00006219"/>
    </source>
</evidence>
<evidence type="ECO:0000313" key="11">
    <source>
        <dbReference type="Proteomes" id="UP000472335"/>
    </source>
</evidence>
<organism evidence="10 11">
    <name type="scientific">Streptomyces scabichelini</name>
    <dbReference type="NCBI Taxonomy" id="2711217"/>
    <lineage>
        <taxon>Bacteria</taxon>
        <taxon>Bacillati</taxon>
        <taxon>Actinomycetota</taxon>
        <taxon>Actinomycetes</taxon>
        <taxon>Kitasatosporales</taxon>
        <taxon>Streptomycetaceae</taxon>
        <taxon>Streptomyces</taxon>
    </lineage>
</organism>
<dbReference type="PIRSF" id="PIRSF000706">
    <property type="entry name" value="Kanamycin_kin"/>
    <property type="match status" value="1"/>
</dbReference>
<keyword evidence="5" id="KW-0067">ATP-binding</keyword>
<keyword evidence="4" id="KW-0418">Kinase</keyword>
<keyword evidence="6" id="KW-0046">Antibiotic resistance</keyword>
<evidence type="ECO:0000256" key="7">
    <source>
        <dbReference type="PIRSR" id="PIRSR000706-1"/>
    </source>
</evidence>
<comment type="caution">
    <text evidence="10">The sequence shown here is derived from an EMBL/GenBank/DDBJ whole genome shotgun (WGS) entry which is preliminary data.</text>
</comment>
<evidence type="ECO:0000256" key="2">
    <source>
        <dbReference type="ARBA" id="ARBA00022679"/>
    </source>
</evidence>
<feature type="active site" description="Proton acceptor" evidence="7">
    <location>
        <position position="175"/>
    </location>
</feature>
<comment type="similarity">
    <text evidence="1">Belongs to the aminoglycoside phosphotransferase family.</text>
</comment>
<protein>
    <submittedName>
        <fullName evidence="10">Aminoglycoside 3'-phosphotransferase</fullName>
    </submittedName>
</protein>
<evidence type="ECO:0000313" key="10">
    <source>
        <dbReference type="EMBL" id="NGO10704.1"/>
    </source>
</evidence>
<feature type="domain" description="Aminoglycoside phosphotransferase" evidence="9">
    <location>
        <begin position="38"/>
        <end position="242"/>
    </location>
</feature>